<accession>A0A8C5SWI8</accession>
<dbReference type="GO" id="GO:0006355">
    <property type="term" value="P:regulation of DNA-templated transcription"/>
    <property type="evidence" value="ECO:0007669"/>
    <property type="project" value="TreeGrafter"/>
</dbReference>
<dbReference type="Pfam" id="PF00640">
    <property type="entry name" value="PID"/>
    <property type="match status" value="2"/>
</dbReference>
<organism evidence="3 4">
    <name type="scientific">Laticauda laticaudata</name>
    <name type="common">Blue-ringed sea krait</name>
    <name type="synonym">Blue-lipped sea krait</name>
    <dbReference type="NCBI Taxonomy" id="8630"/>
    <lineage>
        <taxon>Eukaryota</taxon>
        <taxon>Metazoa</taxon>
        <taxon>Chordata</taxon>
        <taxon>Craniata</taxon>
        <taxon>Vertebrata</taxon>
        <taxon>Euteleostomi</taxon>
        <taxon>Lepidosauria</taxon>
        <taxon>Squamata</taxon>
        <taxon>Bifurcata</taxon>
        <taxon>Unidentata</taxon>
        <taxon>Episquamata</taxon>
        <taxon>Toxicofera</taxon>
        <taxon>Serpentes</taxon>
        <taxon>Colubroidea</taxon>
        <taxon>Elapidae</taxon>
        <taxon>Laticaudinae</taxon>
        <taxon>Laticauda</taxon>
    </lineage>
</organism>
<evidence type="ECO:0000259" key="2">
    <source>
        <dbReference type="PROSITE" id="PS01179"/>
    </source>
</evidence>
<dbReference type="GO" id="GO:0016020">
    <property type="term" value="C:membrane"/>
    <property type="evidence" value="ECO:0007669"/>
    <property type="project" value="Ensembl"/>
</dbReference>
<dbReference type="InterPro" id="IPR011993">
    <property type="entry name" value="PH-like_dom_sf"/>
</dbReference>
<dbReference type="GO" id="GO:0016604">
    <property type="term" value="C:nuclear body"/>
    <property type="evidence" value="ECO:0007669"/>
    <property type="project" value="Ensembl"/>
</dbReference>
<evidence type="ECO:0000313" key="3">
    <source>
        <dbReference type="Ensembl" id="ENSLLTP00000023402.1"/>
    </source>
</evidence>
<dbReference type="PANTHER" id="PTHR14058:SF10">
    <property type="entry name" value="AMYLOID-BETA A4 PRECURSOR PROTEIN-BINDING FAMILY B MEMBER 3"/>
    <property type="match status" value="1"/>
</dbReference>
<dbReference type="Gene3D" id="2.30.29.30">
    <property type="entry name" value="Pleckstrin-homology domain (PH domain)/Phosphotyrosine-binding domain (PTB)"/>
    <property type="match status" value="2"/>
</dbReference>
<dbReference type="InterPro" id="IPR039576">
    <property type="entry name" value="APBB1/2/3"/>
</dbReference>
<evidence type="ECO:0000256" key="1">
    <source>
        <dbReference type="ARBA" id="ARBA00022737"/>
    </source>
</evidence>
<dbReference type="PANTHER" id="PTHR14058">
    <property type="entry name" value="AMYLOID BETA A4 PRECURSOR PROTEIN-BINDING FAMILY B"/>
    <property type="match status" value="1"/>
</dbReference>
<dbReference type="GO" id="GO:0050714">
    <property type="term" value="P:positive regulation of protein secretion"/>
    <property type="evidence" value="ECO:0007669"/>
    <property type="project" value="Ensembl"/>
</dbReference>
<dbReference type="Proteomes" id="UP000694406">
    <property type="component" value="Unplaced"/>
</dbReference>
<dbReference type="InterPro" id="IPR006020">
    <property type="entry name" value="PTB/PI_dom"/>
</dbReference>
<sequence>MVMILKEDTMNLVDPLDHSLIHCQPIINIRVWGVGCNKGRDFAFVASDKDTCVLKCHVFHCNVPGKAIAKALHEILSRSITLESISPNDIPLQADTLDVVRQSVQKYKALYIGSLPVSKSMGIDVLNNAIETLMGSRNREQWIQAVVSVSDSVMQADQTEAEEEEDPCIWECQVRYVTFIGIGRDAHTFGLIADTGKQHFQCTAFWCEPDAGTISEAVQAACMVQYQKCLVASRMRTKSNSHSIMKLKRTMSLDSPVYSFPITGPSLQKTSSGATTCKRGMFSFFETFRQKHSMLPTS</sequence>
<dbReference type="GO" id="GO:0005829">
    <property type="term" value="C:cytosol"/>
    <property type="evidence" value="ECO:0007669"/>
    <property type="project" value="Ensembl"/>
</dbReference>
<protein>
    <submittedName>
        <fullName evidence="3">Amyloid beta protein binding family B member 3</fullName>
    </submittedName>
</protein>
<dbReference type="GeneTree" id="ENSGT00390000000002"/>
<evidence type="ECO:0000313" key="4">
    <source>
        <dbReference type="Proteomes" id="UP000694406"/>
    </source>
</evidence>
<reference evidence="3" key="1">
    <citation type="submission" date="2025-08" db="UniProtKB">
        <authorList>
            <consortium name="Ensembl"/>
        </authorList>
    </citation>
    <scope>IDENTIFICATION</scope>
</reference>
<dbReference type="AlphaFoldDB" id="A0A8C5SWI8"/>
<proteinExistence type="predicted"/>
<dbReference type="SUPFAM" id="SSF50729">
    <property type="entry name" value="PH domain-like"/>
    <property type="match status" value="2"/>
</dbReference>
<reference evidence="3" key="2">
    <citation type="submission" date="2025-09" db="UniProtKB">
        <authorList>
            <consortium name="Ensembl"/>
        </authorList>
    </citation>
    <scope>IDENTIFICATION</scope>
</reference>
<dbReference type="GO" id="GO:0050750">
    <property type="term" value="F:low-density lipoprotein particle receptor binding"/>
    <property type="evidence" value="ECO:0007669"/>
    <property type="project" value="Ensembl"/>
</dbReference>
<keyword evidence="4" id="KW-1185">Reference proteome</keyword>
<dbReference type="Ensembl" id="ENSLLTT00000024259.1">
    <property type="protein sequence ID" value="ENSLLTP00000023402.1"/>
    <property type="gene ID" value="ENSLLTG00000017289.1"/>
</dbReference>
<dbReference type="GO" id="GO:0001540">
    <property type="term" value="F:amyloid-beta binding"/>
    <property type="evidence" value="ECO:0007669"/>
    <property type="project" value="InterPro"/>
</dbReference>
<dbReference type="GO" id="GO:0015629">
    <property type="term" value="C:actin cytoskeleton"/>
    <property type="evidence" value="ECO:0007669"/>
    <property type="project" value="Ensembl"/>
</dbReference>
<dbReference type="CDD" id="cd01271">
    <property type="entry name" value="PTB2_Fe65"/>
    <property type="match status" value="1"/>
</dbReference>
<feature type="domain" description="PID" evidence="2">
    <location>
        <begin position="106"/>
        <end position="230"/>
    </location>
</feature>
<dbReference type="PROSITE" id="PS01179">
    <property type="entry name" value="PID"/>
    <property type="match status" value="1"/>
</dbReference>
<keyword evidence="1" id="KW-0677">Repeat</keyword>
<gene>
    <name evidence="3" type="primary">APBB3</name>
</gene>
<name>A0A8C5SWI8_LATLA</name>
<dbReference type="SMART" id="SM00462">
    <property type="entry name" value="PTB"/>
    <property type="match status" value="1"/>
</dbReference>
<dbReference type="FunFam" id="2.30.29.30:FF:000034">
    <property type="entry name" value="amyloid beta A4 precursor protein-binding family B member 2"/>
    <property type="match status" value="1"/>
</dbReference>